<dbReference type="AlphaFoldDB" id="A0A402AX01"/>
<gene>
    <name evidence="1" type="ORF">KDK_73840</name>
</gene>
<name>A0A402AX01_9CHLR</name>
<keyword evidence="2" id="KW-1185">Reference proteome</keyword>
<dbReference type="Proteomes" id="UP000287188">
    <property type="component" value="Unassembled WGS sequence"/>
</dbReference>
<evidence type="ECO:0000313" key="2">
    <source>
        <dbReference type="Proteomes" id="UP000287188"/>
    </source>
</evidence>
<accession>A0A402AX01</accession>
<reference evidence="2" key="1">
    <citation type="submission" date="2018-12" db="EMBL/GenBank/DDBJ databases">
        <title>Tengunoibacter tsumagoiensis gen. nov., sp. nov., Dictyobacter kobayashii sp. nov., D. alpinus sp. nov., and D. joshuensis sp. nov. and description of Dictyobacteraceae fam. nov. within the order Ktedonobacterales isolated from Tengu-no-mugimeshi.</title>
        <authorList>
            <person name="Wang C.M."/>
            <person name="Zheng Y."/>
            <person name="Sakai Y."/>
            <person name="Toyoda A."/>
            <person name="Minakuchi Y."/>
            <person name="Abe K."/>
            <person name="Yokota A."/>
            <person name="Yabe S."/>
        </authorList>
    </citation>
    <scope>NUCLEOTIDE SEQUENCE [LARGE SCALE GENOMIC DNA]</scope>
    <source>
        <strain evidence="2">Uno11</strain>
    </source>
</reference>
<dbReference type="EMBL" id="BIFS01000002">
    <property type="protein sequence ID" value="GCE23584.1"/>
    <property type="molecule type" value="Genomic_DNA"/>
</dbReference>
<organism evidence="1 2">
    <name type="scientific">Dictyobacter kobayashii</name>
    <dbReference type="NCBI Taxonomy" id="2014872"/>
    <lineage>
        <taxon>Bacteria</taxon>
        <taxon>Bacillati</taxon>
        <taxon>Chloroflexota</taxon>
        <taxon>Ktedonobacteria</taxon>
        <taxon>Ktedonobacterales</taxon>
        <taxon>Dictyobacteraceae</taxon>
        <taxon>Dictyobacter</taxon>
    </lineage>
</organism>
<proteinExistence type="predicted"/>
<evidence type="ECO:0000313" key="1">
    <source>
        <dbReference type="EMBL" id="GCE23584.1"/>
    </source>
</evidence>
<sequence length="263" mass="29318">MTSIANGSVKIQTTSESNLAMPCWFGEAVLISRYLRKHGVLDKVNEQVHFARKRFGHYEVIDFLAVLFGYVISGERTLEEFYERLQPFAVPFMALFERDRLPSRSALSRFLSALTEAPVEALRALFLEDLLSRPLTPDQQTGSLLDRTGHSWTVFDIDGTREAARQRALPQTDDLPPPFRRLNDVYAPGYRAASVERWSGHGQRYLRPIATNGSAVSETEAMGCIEQNCARASPPSAGISRRISSRKNTRCCASTANMGTGPC</sequence>
<protein>
    <submittedName>
        <fullName evidence="1">Uncharacterized protein</fullName>
    </submittedName>
</protein>
<comment type="caution">
    <text evidence="1">The sequence shown here is derived from an EMBL/GenBank/DDBJ whole genome shotgun (WGS) entry which is preliminary data.</text>
</comment>